<protein>
    <submittedName>
        <fullName evidence="1">Uncharacterized protein</fullName>
    </submittedName>
</protein>
<dbReference type="AlphaFoldDB" id="A0A9N7UX46"/>
<evidence type="ECO:0000313" key="1">
    <source>
        <dbReference type="EMBL" id="CAB1441086.1"/>
    </source>
</evidence>
<sequence length="220" mass="23114">MMEDAITGIINEPAQCPGNQMVPFGSRTCSNKQAAAAETERGAIVNESALWRRNGKKAFPRLDPSPGLTWASPGCDMAIVHAPSRSQGEVGADKVGQSAGTPWWSEGPVQAARSGGTRGGLGGGSAWLPVPFTETVLGLIIPSCASSPSPAGPSSVSQCPLQVKEAKLQIQSSVELDIANMTLRESELWNFNTPLVGQCFTAGRAGRRYAEQMACQRSSL</sequence>
<dbReference type="Proteomes" id="UP001153269">
    <property type="component" value="Unassembled WGS sequence"/>
</dbReference>
<reference evidence="1" key="1">
    <citation type="submission" date="2020-03" db="EMBL/GenBank/DDBJ databases">
        <authorList>
            <person name="Weist P."/>
        </authorList>
    </citation>
    <scope>NUCLEOTIDE SEQUENCE</scope>
</reference>
<name>A0A9N7UX46_PLEPL</name>
<accession>A0A9N7UX46</accession>
<evidence type="ECO:0000313" key="2">
    <source>
        <dbReference type="Proteomes" id="UP001153269"/>
    </source>
</evidence>
<organism evidence="1 2">
    <name type="scientific">Pleuronectes platessa</name>
    <name type="common">European plaice</name>
    <dbReference type="NCBI Taxonomy" id="8262"/>
    <lineage>
        <taxon>Eukaryota</taxon>
        <taxon>Metazoa</taxon>
        <taxon>Chordata</taxon>
        <taxon>Craniata</taxon>
        <taxon>Vertebrata</taxon>
        <taxon>Euteleostomi</taxon>
        <taxon>Actinopterygii</taxon>
        <taxon>Neopterygii</taxon>
        <taxon>Teleostei</taxon>
        <taxon>Neoteleostei</taxon>
        <taxon>Acanthomorphata</taxon>
        <taxon>Carangaria</taxon>
        <taxon>Pleuronectiformes</taxon>
        <taxon>Pleuronectoidei</taxon>
        <taxon>Pleuronectidae</taxon>
        <taxon>Pleuronectes</taxon>
    </lineage>
</organism>
<keyword evidence="2" id="KW-1185">Reference proteome</keyword>
<proteinExistence type="predicted"/>
<dbReference type="EMBL" id="CADEAL010002558">
    <property type="protein sequence ID" value="CAB1441086.1"/>
    <property type="molecule type" value="Genomic_DNA"/>
</dbReference>
<gene>
    <name evidence="1" type="ORF">PLEPLA_LOCUS28872</name>
</gene>
<comment type="caution">
    <text evidence="1">The sequence shown here is derived from an EMBL/GenBank/DDBJ whole genome shotgun (WGS) entry which is preliminary data.</text>
</comment>